<keyword evidence="4" id="KW-0812">Transmembrane</keyword>
<dbReference type="InterPro" id="IPR006664">
    <property type="entry name" value="OMP_bac"/>
</dbReference>
<dbReference type="Pfam" id="PF00691">
    <property type="entry name" value="OmpA"/>
    <property type="match status" value="1"/>
</dbReference>
<evidence type="ECO:0000259" key="11">
    <source>
        <dbReference type="PROSITE" id="PS51123"/>
    </source>
</evidence>
<dbReference type="SUPFAM" id="SSF103647">
    <property type="entry name" value="TSP type-3 repeat"/>
    <property type="match status" value="1"/>
</dbReference>
<keyword evidence="8 10" id="KW-0472">Membrane</keyword>
<keyword evidence="7" id="KW-0626">Porin</keyword>
<keyword evidence="2" id="KW-0813">Transport</keyword>
<accession>A0ABP7WP15</accession>
<dbReference type="InterPro" id="IPR036737">
    <property type="entry name" value="OmpA-like_sf"/>
</dbReference>
<evidence type="ECO:0000313" key="13">
    <source>
        <dbReference type="Proteomes" id="UP001500392"/>
    </source>
</evidence>
<dbReference type="SUPFAM" id="SSF103088">
    <property type="entry name" value="OmpA-like"/>
    <property type="match status" value="1"/>
</dbReference>
<evidence type="ECO:0000256" key="10">
    <source>
        <dbReference type="PROSITE-ProRule" id="PRU00473"/>
    </source>
</evidence>
<dbReference type="Pfam" id="PF13505">
    <property type="entry name" value="OMP_b-brl"/>
    <property type="match status" value="1"/>
</dbReference>
<proteinExistence type="predicted"/>
<evidence type="ECO:0000256" key="1">
    <source>
        <dbReference type="ARBA" id="ARBA00004571"/>
    </source>
</evidence>
<organism evidence="12 13">
    <name type="scientific">Zhongshania borealis</name>
    <dbReference type="NCBI Taxonomy" id="889488"/>
    <lineage>
        <taxon>Bacteria</taxon>
        <taxon>Pseudomonadati</taxon>
        <taxon>Pseudomonadota</taxon>
        <taxon>Gammaproteobacteria</taxon>
        <taxon>Cellvibrionales</taxon>
        <taxon>Spongiibacteraceae</taxon>
        <taxon>Zhongshania</taxon>
    </lineage>
</organism>
<protein>
    <recommendedName>
        <fullName evidence="11">OmpA-like domain-containing protein</fullName>
    </recommendedName>
</protein>
<dbReference type="EMBL" id="BAABDM010000002">
    <property type="protein sequence ID" value="GAA4093426.1"/>
    <property type="molecule type" value="Genomic_DNA"/>
</dbReference>
<gene>
    <name evidence="12" type="ORF">GCM10022414_16500</name>
</gene>
<dbReference type="Proteomes" id="UP001500392">
    <property type="component" value="Unassembled WGS sequence"/>
</dbReference>
<evidence type="ECO:0000256" key="8">
    <source>
        <dbReference type="ARBA" id="ARBA00023136"/>
    </source>
</evidence>
<dbReference type="CDD" id="cd07185">
    <property type="entry name" value="OmpA_C-like"/>
    <property type="match status" value="1"/>
</dbReference>
<keyword evidence="6" id="KW-0406">Ion transport</keyword>
<dbReference type="InterPro" id="IPR028974">
    <property type="entry name" value="TSP_type-3_rpt"/>
</dbReference>
<comment type="subcellular location">
    <subcellularLocation>
        <location evidence="1">Cell outer membrane</location>
        <topology evidence="1">Multi-pass membrane protein</topology>
    </subcellularLocation>
</comment>
<evidence type="ECO:0000256" key="3">
    <source>
        <dbReference type="ARBA" id="ARBA00022452"/>
    </source>
</evidence>
<dbReference type="PANTHER" id="PTHR30329">
    <property type="entry name" value="STATOR ELEMENT OF FLAGELLAR MOTOR COMPLEX"/>
    <property type="match status" value="1"/>
</dbReference>
<name>A0ABP7WP15_9GAMM</name>
<keyword evidence="5" id="KW-0732">Signal</keyword>
<dbReference type="Gene3D" id="2.40.160.20">
    <property type="match status" value="1"/>
</dbReference>
<evidence type="ECO:0000313" key="12">
    <source>
        <dbReference type="EMBL" id="GAA4093426.1"/>
    </source>
</evidence>
<dbReference type="InterPro" id="IPR003367">
    <property type="entry name" value="Thrombospondin_3-like_rpt"/>
</dbReference>
<keyword evidence="9" id="KW-0998">Cell outer membrane</keyword>
<dbReference type="InterPro" id="IPR006665">
    <property type="entry name" value="OmpA-like"/>
</dbReference>
<evidence type="ECO:0000256" key="9">
    <source>
        <dbReference type="ARBA" id="ARBA00023237"/>
    </source>
</evidence>
<evidence type="ECO:0000256" key="4">
    <source>
        <dbReference type="ARBA" id="ARBA00022692"/>
    </source>
</evidence>
<keyword evidence="13" id="KW-1185">Reference proteome</keyword>
<dbReference type="RefSeq" id="WP_344934518.1">
    <property type="nucleotide sequence ID" value="NZ_BAABDM010000002.1"/>
</dbReference>
<keyword evidence="3" id="KW-1134">Transmembrane beta strand</keyword>
<sequence>MNLQKSCGWQGLVFLTGLFPIVSGAADVDGHYYLKAGLGGVWSSSKAVVDERSSGDSGLLFPQPSTGDRYHLDYSADSAYQIAIGRGVAEHWRLEGGYFDEGLGLKGSAGTRIKKLDRRGVNLSLLRDFSLLTPLVQPYLGAGLGAARASLAGETQRQWTLHMSAGVALVLSPHWLLDLSYGYEFSQDIDIETADEAFDSGLRAQRWQLGLRYQFAPRAPKIADSDGDGVADVNDRCPQTFLGAETDLYGCADSDGDGIIDSLDRCANTPPGSEVDSNGCMDSDNDGVKNSADRCPNSEPGERVLRNGCAARQSVGLESIRFAAGGTELSAEARAHLMAISAVMTTSPEYRLAVQGHSDDRGGDEVNYRVSRARALVVRDALISLGVAAERIDIHAFGASMPLADNGNSEGRARNRRVAFRVIRPK</sequence>
<dbReference type="PROSITE" id="PS51123">
    <property type="entry name" value="OMPA_2"/>
    <property type="match status" value="1"/>
</dbReference>
<evidence type="ECO:0000256" key="5">
    <source>
        <dbReference type="ARBA" id="ARBA00022729"/>
    </source>
</evidence>
<evidence type="ECO:0000256" key="7">
    <source>
        <dbReference type="ARBA" id="ARBA00023114"/>
    </source>
</evidence>
<dbReference type="InterPro" id="IPR011250">
    <property type="entry name" value="OMP/PagP_B-barrel"/>
</dbReference>
<comment type="caution">
    <text evidence="12">The sequence shown here is derived from an EMBL/GenBank/DDBJ whole genome shotgun (WGS) entry which is preliminary data.</text>
</comment>
<dbReference type="InterPro" id="IPR027385">
    <property type="entry name" value="Beta-barrel_OMP"/>
</dbReference>
<dbReference type="SUPFAM" id="SSF56925">
    <property type="entry name" value="OMPA-like"/>
    <property type="match status" value="1"/>
</dbReference>
<evidence type="ECO:0000256" key="6">
    <source>
        <dbReference type="ARBA" id="ARBA00023065"/>
    </source>
</evidence>
<feature type="domain" description="OmpA-like" evidence="11">
    <location>
        <begin position="309"/>
        <end position="426"/>
    </location>
</feature>
<dbReference type="Pfam" id="PF02412">
    <property type="entry name" value="TSP_3"/>
    <property type="match status" value="3"/>
</dbReference>
<evidence type="ECO:0000256" key="2">
    <source>
        <dbReference type="ARBA" id="ARBA00022448"/>
    </source>
</evidence>
<reference evidence="13" key="1">
    <citation type="journal article" date="2019" name="Int. J. Syst. Evol. Microbiol.">
        <title>The Global Catalogue of Microorganisms (GCM) 10K type strain sequencing project: providing services to taxonomists for standard genome sequencing and annotation.</title>
        <authorList>
            <consortium name="The Broad Institute Genomics Platform"/>
            <consortium name="The Broad Institute Genome Sequencing Center for Infectious Disease"/>
            <person name="Wu L."/>
            <person name="Ma J."/>
        </authorList>
    </citation>
    <scope>NUCLEOTIDE SEQUENCE [LARGE SCALE GENOMIC DNA]</scope>
    <source>
        <strain evidence="13">JCM 17304</strain>
    </source>
</reference>
<dbReference type="InterPro" id="IPR050330">
    <property type="entry name" value="Bact_OuterMem_StrucFunc"/>
</dbReference>
<dbReference type="Gene3D" id="3.30.1330.60">
    <property type="entry name" value="OmpA-like domain"/>
    <property type="match status" value="1"/>
</dbReference>
<dbReference type="PANTHER" id="PTHR30329:SF21">
    <property type="entry name" value="LIPOPROTEIN YIAD-RELATED"/>
    <property type="match status" value="1"/>
</dbReference>
<dbReference type="PRINTS" id="PR01021">
    <property type="entry name" value="OMPADOMAIN"/>
</dbReference>